<feature type="compositionally biased region" description="Polar residues" evidence="1">
    <location>
        <begin position="375"/>
        <end position="384"/>
    </location>
</feature>
<dbReference type="PANTHER" id="PTHR15237:SF0">
    <property type="entry name" value="CELL CYCLE CHECKPOINT CONTROL PROTEIN"/>
    <property type="match status" value="1"/>
</dbReference>
<dbReference type="HOGENOM" id="CLU_509080_0_0_1"/>
<feature type="region of interest" description="Disordered" evidence="1">
    <location>
        <begin position="430"/>
        <end position="452"/>
    </location>
</feature>
<dbReference type="EMBL" id="BABT02000220">
    <property type="protein sequence ID" value="GAA99440.1"/>
    <property type="molecule type" value="Genomic_DNA"/>
</dbReference>
<dbReference type="Gene3D" id="3.70.10.10">
    <property type="match status" value="1"/>
</dbReference>
<dbReference type="PANTHER" id="PTHR15237">
    <property type="entry name" value="DNA REPAIR PROTEIN RAD9"/>
    <property type="match status" value="1"/>
</dbReference>
<dbReference type="OrthoDB" id="60092at2759"/>
<dbReference type="eggNOG" id="KOG2810">
    <property type="taxonomic scope" value="Eukaryota"/>
</dbReference>
<dbReference type="OMA" id="NETQCRF"/>
<evidence type="ECO:0008006" key="4">
    <source>
        <dbReference type="Google" id="ProtNLM"/>
    </source>
</evidence>
<feature type="compositionally biased region" description="Low complexity" evidence="1">
    <location>
        <begin position="79"/>
        <end position="92"/>
    </location>
</feature>
<reference evidence="2 3" key="2">
    <citation type="journal article" date="2012" name="Open Biol.">
        <title>Characteristics of nucleosomes and linker DNA regions on the genome of the basidiomycete Mixia osmundae revealed by mono- and dinucleosome mapping.</title>
        <authorList>
            <person name="Nishida H."/>
            <person name="Kondo S."/>
            <person name="Matsumoto T."/>
            <person name="Suzuki Y."/>
            <person name="Yoshikawa H."/>
            <person name="Taylor T.D."/>
            <person name="Sugiyama J."/>
        </authorList>
    </citation>
    <scope>NUCLEOTIDE SEQUENCE [LARGE SCALE GENOMIC DNA]</scope>
    <source>
        <strain evidence="3">CBS 9802 / IAM 14324 / JCM 22182 / KY 12970</strain>
    </source>
</reference>
<dbReference type="Proteomes" id="UP000009131">
    <property type="component" value="Unassembled WGS sequence"/>
</dbReference>
<dbReference type="GO" id="GO:0000076">
    <property type="term" value="P:DNA replication checkpoint signaling"/>
    <property type="evidence" value="ECO:0007669"/>
    <property type="project" value="TreeGrafter"/>
</dbReference>
<gene>
    <name evidence="2" type="primary">Mo06139</name>
    <name evidence="2" type="ORF">E5Q_06139</name>
</gene>
<dbReference type="FunCoup" id="G7E9X1">
    <property type="interactions" value="313"/>
</dbReference>
<dbReference type="GO" id="GO:0031573">
    <property type="term" value="P:mitotic intra-S DNA damage checkpoint signaling"/>
    <property type="evidence" value="ECO:0007669"/>
    <property type="project" value="TreeGrafter"/>
</dbReference>
<evidence type="ECO:0000256" key="1">
    <source>
        <dbReference type="SAM" id="MobiDB-lite"/>
    </source>
</evidence>
<evidence type="ECO:0000313" key="3">
    <source>
        <dbReference type="Proteomes" id="UP000009131"/>
    </source>
</evidence>
<dbReference type="InterPro" id="IPR046938">
    <property type="entry name" value="DNA_clamp_sf"/>
</dbReference>
<feature type="region of interest" description="Disordered" evidence="1">
    <location>
        <begin position="325"/>
        <end position="384"/>
    </location>
</feature>
<dbReference type="InParanoid" id="G7E9X1"/>
<dbReference type="InterPro" id="IPR007268">
    <property type="entry name" value="Rad9/Ddc1"/>
</dbReference>
<feature type="compositionally biased region" description="Basic and acidic residues" evidence="1">
    <location>
        <begin position="327"/>
        <end position="337"/>
    </location>
</feature>
<sequence>MDVTLGLDSLRQLSKCLICLAKFGDEISLNGNDDNLKLSAISASLSSFAQFDLRPTFFSKYCITGSSNEDTAQLDRDGTSSSDATSGRSTSTHPRTGKTLQMSIVAKALTSVLRPSVITQDVIECSLTTTNSLRATNLSGSTADSSDGDLEGHRLVIRLVLKNGIVKTHRVTYGEQECKVAVVSWQSCTSRYVAAPRTLKDLANHFWGKRGGTEEVTFFFTDALVKIKSFEDAQLKPGMSASEIFKHRPMATTVMMETEEYDAYEIHGNPLITLGLKEFKSIVDFANGIGFAIEAGFTNGGSPFLVRVVCDEFVTEFVLATSDDDPADIKEESDARTRQNGKTSVMPPPPLPRHRVPSQVPMSTSQQPAPHPRPSASQRSRSDLPTQNLRDVLMEQPPLFRPASQSQIPPEMEVFGEDDLADDDALEEELGVQSTQERSEPLATNGKGPHMANAEEVTIAVDEDLTQPDSGSYIPPAAAVRQPVRQTTPLNGGYIPDSAPQPFVSERETPGTVGLLTPPPASTGQRPKDWQLFTP</sequence>
<dbReference type="GO" id="GO:0071479">
    <property type="term" value="P:cellular response to ionizing radiation"/>
    <property type="evidence" value="ECO:0007669"/>
    <property type="project" value="TreeGrafter"/>
</dbReference>
<reference evidence="2 3" key="1">
    <citation type="journal article" date="2011" name="J. Gen. Appl. Microbiol.">
        <title>Draft genome sequencing of the enigmatic basidiomycete Mixia osmundae.</title>
        <authorList>
            <person name="Nishida H."/>
            <person name="Nagatsuka Y."/>
            <person name="Sugiyama J."/>
        </authorList>
    </citation>
    <scope>NUCLEOTIDE SEQUENCE [LARGE SCALE GENOMIC DNA]</scope>
    <source>
        <strain evidence="3">CBS 9802 / IAM 14324 / JCM 22182 / KY 12970</strain>
    </source>
</reference>
<dbReference type="Pfam" id="PF04139">
    <property type="entry name" value="Rad9"/>
    <property type="match status" value="1"/>
</dbReference>
<proteinExistence type="predicted"/>
<evidence type="ECO:0000313" key="2">
    <source>
        <dbReference type="EMBL" id="GAA99440.1"/>
    </source>
</evidence>
<protein>
    <recommendedName>
        <fullName evidence="4">DNA repair protein rad9</fullName>
    </recommendedName>
</protein>
<dbReference type="AlphaFoldDB" id="G7E9X1"/>
<feature type="region of interest" description="Disordered" evidence="1">
    <location>
        <begin position="71"/>
        <end position="97"/>
    </location>
</feature>
<keyword evidence="3" id="KW-1185">Reference proteome</keyword>
<comment type="caution">
    <text evidence="2">The sequence shown here is derived from an EMBL/GenBank/DDBJ whole genome shotgun (WGS) entry which is preliminary data.</text>
</comment>
<name>G7E9X1_MIXOS</name>
<dbReference type="STRING" id="764103.G7E9X1"/>
<organism evidence="2 3">
    <name type="scientific">Mixia osmundae (strain CBS 9802 / IAM 14324 / JCM 22182 / KY 12970)</name>
    <dbReference type="NCBI Taxonomy" id="764103"/>
    <lineage>
        <taxon>Eukaryota</taxon>
        <taxon>Fungi</taxon>
        <taxon>Dikarya</taxon>
        <taxon>Basidiomycota</taxon>
        <taxon>Pucciniomycotina</taxon>
        <taxon>Mixiomycetes</taxon>
        <taxon>Mixiales</taxon>
        <taxon>Mixiaceae</taxon>
        <taxon>Mixia</taxon>
    </lineage>
</organism>
<dbReference type="SUPFAM" id="SSF55979">
    <property type="entry name" value="DNA clamp"/>
    <property type="match status" value="1"/>
</dbReference>
<dbReference type="GO" id="GO:0006281">
    <property type="term" value="P:DNA repair"/>
    <property type="evidence" value="ECO:0007669"/>
    <property type="project" value="TreeGrafter"/>
</dbReference>
<accession>G7E9X1</accession>
<feature type="region of interest" description="Disordered" evidence="1">
    <location>
        <begin position="487"/>
        <end position="535"/>
    </location>
</feature>
<dbReference type="GO" id="GO:0030896">
    <property type="term" value="C:checkpoint clamp complex"/>
    <property type="evidence" value="ECO:0007669"/>
    <property type="project" value="InterPro"/>
</dbReference>
<dbReference type="RefSeq" id="XP_014568672.1">
    <property type="nucleotide sequence ID" value="XM_014713186.1"/>
</dbReference>